<protein>
    <submittedName>
        <fullName evidence="1">Uncharacterized protein</fullName>
    </submittedName>
</protein>
<gene>
    <name evidence="1" type="ORF">SNAT2548_LOCUS19390</name>
</gene>
<organism evidence="1 2">
    <name type="scientific">Symbiodinium natans</name>
    <dbReference type="NCBI Taxonomy" id="878477"/>
    <lineage>
        <taxon>Eukaryota</taxon>
        <taxon>Sar</taxon>
        <taxon>Alveolata</taxon>
        <taxon>Dinophyceae</taxon>
        <taxon>Suessiales</taxon>
        <taxon>Symbiodiniaceae</taxon>
        <taxon>Symbiodinium</taxon>
    </lineage>
</organism>
<dbReference type="Proteomes" id="UP000604046">
    <property type="component" value="Unassembled WGS sequence"/>
</dbReference>
<dbReference type="AlphaFoldDB" id="A0A812PFB8"/>
<keyword evidence="2" id="KW-1185">Reference proteome</keyword>
<evidence type="ECO:0000313" key="1">
    <source>
        <dbReference type="EMBL" id="CAE7360786.1"/>
    </source>
</evidence>
<evidence type="ECO:0000313" key="2">
    <source>
        <dbReference type="Proteomes" id="UP000604046"/>
    </source>
</evidence>
<dbReference type="EMBL" id="CAJNDS010002177">
    <property type="protein sequence ID" value="CAE7360786.1"/>
    <property type="molecule type" value="Genomic_DNA"/>
</dbReference>
<reference evidence="1" key="1">
    <citation type="submission" date="2021-02" db="EMBL/GenBank/DDBJ databases">
        <authorList>
            <person name="Dougan E. K."/>
            <person name="Rhodes N."/>
            <person name="Thang M."/>
            <person name="Chan C."/>
        </authorList>
    </citation>
    <scope>NUCLEOTIDE SEQUENCE</scope>
</reference>
<proteinExistence type="predicted"/>
<name>A0A812PFB8_9DINO</name>
<comment type="caution">
    <text evidence="1">The sequence shown here is derived from an EMBL/GenBank/DDBJ whole genome shotgun (WGS) entry which is preliminary data.</text>
</comment>
<accession>A0A812PFB8</accession>
<sequence>MYPMPIESRGLAALYEAMSAPVHERALSAGVTVGRRTCGLPKSSLNRQLPLRSCLDGCMFVQNLHLCSTPGMCCEFLAEMWFRIRWRLAVRGDPRTGGG</sequence>